<comment type="caution">
    <text evidence="2">The sequence shown here is derived from an EMBL/GenBank/DDBJ whole genome shotgun (WGS) entry which is preliminary data.</text>
</comment>
<evidence type="ECO:0000259" key="1">
    <source>
        <dbReference type="Pfam" id="PF00483"/>
    </source>
</evidence>
<dbReference type="AlphaFoldDB" id="A0A1F6CQC0"/>
<organism evidence="2 3">
    <name type="scientific">Handelsmanbacteria sp. (strain RIFCSPLOWO2_12_FULL_64_10)</name>
    <dbReference type="NCBI Taxonomy" id="1817868"/>
    <lineage>
        <taxon>Bacteria</taxon>
        <taxon>Candidatus Handelsmaniibacteriota</taxon>
    </lineage>
</organism>
<dbReference type="Pfam" id="PF00483">
    <property type="entry name" value="NTP_transferase"/>
    <property type="match status" value="1"/>
</dbReference>
<dbReference type="Gene3D" id="3.90.550.10">
    <property type="entry name" value="Spore Coat Polysaccharide Biosynthesis Protein SpsA, Chain A"/>
    <property type="match status" value="1"/>
</dbReference>
<dbReference type="PANTHER" id="PTHR22572">
    <property type="entry name" value="SUGAR-1-PHOSPHATE GUANYL TRANSFERASE"/>
    <property type="match status" value="1"/>
</dbReference>
<dbReference type="SUPFAM" id="SSF53448">
    <property type="entry name" value="Nucleotide-diphospho-sugar transferases"/>
    <property type="match status" value="1"/>
</dbReference>
<sequence length="276" mass="29987">MFRALDELRARVCRPGPRPQADPQEIDRLKETCVVVLPAGGEGSRLRTLLGSDAMNKAALKLGDESLIRRTARMYRDAGVGRFVALIYHAGASVVEDLGDGKALGAEVRYSEDPGRPVGRGGAILNAIQNGLLPEGATLIVHNPDDQIVRYPGSFVDDALAGHLQGARAGAIATVVAVGETPYTYTGLRVEEGRVREIASYPPVPIPTHIGVSVLAPETFPYFRRMFDLSQRMDFEGVMFPKLVEEGRLYAVLIPTECWIAVNDPKGAKRFMEAMS</sequence>
<protein>
    <recommendedName>
        <fullName evidence="1">Nucleotidyl transferase domain-containing protein</fullName>
    </recommendedName>
</protein>
<feature type="domain" description="Nucleotidyl transferase" evidence="1">
    <location>
        <begin position="37"/>
        <end position="259"/>
    </location>
</feature>
<dbReference type="InterPro" id="IPR005835">
    <property type="entry name" value="NTP_transferase_dom"/>
</dbReference>
<name>A0A1F6CQC0_HANXR</name>
<reference evidence="2 3" key="1">
    <citation type="journal article" date="2016" name="Nat. Commun.">
        <title>Thousands of microbial genomes shed light on interconnected biogeochemical processes in an aquifer system.</title>
        <authorList>
            <person name="Anantharaman K."/>
            <person name="Brown C.T."/>
            <person name="Hug L.A."/>
            <person name="Sharon I."/>
            <person name="Castelle C.J."/>
            <person name="Probst A.J."/>
            <person name="Thomas B.C."/>
            <person name="Singh A."/>
            <person name="Wilkins M.J."/>
            <person name="Karaoz U."/>
            <person name="Brodie E.L."/>
            <person name="Williams K.H."/>
            <person name="Hubbard S.S."/>
            <person name="Banfield J.F."/>
        </authorList>
    </citation>
    <scope>NUCLEOTIDE SEQUENCE [LARGE SCALE GENOMIC DNA]</scope>
    <source>
        <strain evidence="3">RIFCSPLOWO2_12_FULL_64_10</strain>
    </source>
</reference>
<evidence type="ECO:0000313" key="2">
    <source>
        <dbReference type="EMBL" id="OGG51231.1"/>
    </source>
</evidence>
<evidence type="ECO:0000313" key="3">
    <source>
        <dbReference type="Proteomes" id="UP000178606"/>
    </source>
</evidence>
<dbReference type="InterPro" id="IPR029044">
    <property type="entry name" value="Nucleotide-diphossugar_trans"/>
</dbReference>
<dbReference type="EMBL" id="MFKF01000190">
    <property type="protein sequence ID" value="OGG51231.1"/>
    <property type="molecule type" value="Genomic_DNA"/>
</dbReference>
<dbReference type="InterPro" id="IPR050486">
    <property type="entry name" value="Mannose-1P_guanyltransferase"/>
</dbReference>
<gene>
    <name evidence="2" type="ORF">A3F84_17925</name>
</gene>
<accession>A0A1F6CQC0</accession>
<dbReference type="Proteomes" id="UP000178606">
    <property type="component" value="Unassembled WGS sequence"/>
</dbReference>
<proteinExistence type="predicted"/>